<dbReference type="GO" id="GO:0016740">
    <property type="term" value="F:transferase activity"/>
    <property type="evidence" value="ECO:0007669"/>
    <property type="project" value="UniProtKB-KW"/>
</dbReference>
<dbReference type="Proteomes" id="UP000028995">
    <property type="component" value="Unassembled WGS sequence"/>
</dbReference>
<evidence type="ECO:0000313" key="2">
    <source>
        <dbReference type="EMBL" id="KFI56826.1"/>
    </source>
</evidence>
<feature type="coiled-coil region" evidence="1">
    <location>
        <begin position="355"/>
        <end position="396"/>
    </location>
</feature>
<keyword evidence="3" id="KW-1185">Reference proteome</keyword>
<name>A0A087ADH6_9BIFI</name>
<proteinExistence type="predicted"/>
<dbReference type="eggNOG" id="COG0457">
    <property type="taxonomic scope" value="Bacteria"/>
</dbReference>
<reference evidence="2 3" key="1">
    <citation type="submission" date="2014-03" db="EMBL/GenBank/DDBJ databases">
        <title>Genomics of Bifidobacteria.</title>
        <authorList>
            <person name="Ventura M."/>
            <person name="Milani C."/>
            <person name="Lugli G.A."/>
        </authorList>
    </citation>
    <scope>NUCLEOTIDE SEQUENCE [LARGE SCALE GENOMIC DNA]</scope>
    <source>
        <strain evidence="2 3">LMG 10510</strain>
    </source>
</reference>
<dbReference type="EMBL" id="JGYU01000009">
    <property type="protein sequence ID" value="KFI56826.1"/>
    <property type="molecule type" value="Genomic_DNA"/>
</dbReference>
<sequence>MGSTVVCVQVAEALQHLGADVLVLSSSFTGPARAMFESRGVPVVIDEKQHYSIYDYDYVWIHSQLLPMSFIDQLQQINEYGIPSGKKPAAFIYNHMSAVDYAPGEQPYIMSLEESTASLEVFVSEECKEKLQPFYQKSLNHAVPQRIFANPAPSAFNTIAPIPTAIDTPQRIAIISNHVPDELLEARRLLEEQGITTDIIGKQGTVEEVTPAVLERYNAIITIGKTVQYCLCAGKPVYIYDQFGGFGYLNSDNFQICSAFNFSGRGGQRFTAEYIANDVVNSYTDAVEYYQTHRNQWQKDYSIEEALIDLLAKVQPRSEIQFPFEGYYLTLASQMRFAWRFYRYWDYEIWVNHRKDELEATQASLEEELVSAGKHAHELEQEVKQQQSRISELDRLVQRVYDSTSYRMGHAIVKPIHALVNKFATIRR</sequence>
<dbReference type="STRING" id="35760.BCHO_1308"/>
<accession>A0A087ADH6</accession>
<gene>
    <name evidence="2" type="ORF">BCHO_1308</name>
</gene>
<keyword evidence="1" id="KW-0175">Coiled coil</keyword>
<evidence type="ECO:0000313" key="3">
    <source>
        <dbReference type="Proteomes" id="UP000028995"/>
    </source>
</evidence>
<protein>
    <submittedName>
        <fullName evidence="2">Glycosyl transferase family protein</fullName>
    </submittedName>
</protein>
<organism evidence="2 3">
    <name type="scientific">Bifidobacterium choerinum</name>
    <dbReference type="NCBI Taxonomy" id="35760"/>
    <lineage>
        <taxon>Bacteria</taxon>
        <taxon>Bacillati</taxon>
        <taxon>Actinomycetota</taxon>
        <taxon>Actinomycetes</taxon>
        <taxon>Bifidobacteriales</taxon>
        <taxon>Bifidobacteriaceae</taxon>
        <taxon>Bifidobacterium</taxon>
    </lineage>
</organism>
<evidence type="ECO:0000256" key="1">
    <source>
        <dbReference type="SAM" id="Coils"/>
    </source>
</evidence>
<keyword evidence="2" id="KW-0808">Transferase</keyword>
<dbReference type="AlphaFoldDB" id="A0A087ADH6"/>
<comment type="caution">
    <text evidence="2">The sequence shown here is derived from an EMBL/GenBank/DDBJ whole genome shotgun (WGS) entry which is preliminary data.</text>
</comment>